<evidence type="ECO:0000259" key="6">
    <source>
        <dbReference type="PROSITE" id="PS51394"/>
    </source>
</evidence>
<dbReference type="PROSITE" id="PS00678">
    <property type="entry name" value="WD_REPEATS_1"/>
    <property type="match status" value="2"/>
</dbReference>
<dbReference type="EMBL" id="LT635768">
    <property type="protein sequence ID" value="SGZ57279.1"/>
    <property type="molecule type" value="Genomic_DNA"/>
</dbReference>
<evidence type="ECO:0000256" key="3">
    <source>
        <dbReference type="ARBA" id="ARBA00022574"/>
    </source>
</evidence>
<dbReference type="GO" id="GO:0005634">
    <property type="term" value="C:nucleus"/>
    <property type="evidence" value="ECO:0007669"/>
    <property type="project" value="TreeGrafter"/>
</dbReference>
<feature type="repeat" description="WD" evidence="5">
    <location>
        <begin position="188"/>
        <end position="229"/>
    </location>
</feature>
<dbReference type="InterPro" id="IPR036322">
    <property type="entry name" value="WD40_repeat_dom_sf"/>
</dbReference>
<feature type="domain" description="PUL" evidence="7">
    <location>
        <begin position="487"/>
        <end position="766"/>
    </location>
</feature>
<reference evidence="8 9" key="1">
    <citation type="submission" date="2016-10" db="EMBL/GenBank/DDBJ databases">
        <authorList>
            <person name="de Groot N.N."/>
        </authorList>
    </citation>
    <scope>NUCLEOTIDE SEQUENCE [LARGE SCALE GENOMIC DNA]</scope>
    <source>
        <strain evidence="8 9">PYCC 4715</strain>
    </source>
</reference>
<dbReference type="Gene3D" id="1.25.10.10">
    <property type="entry name" value="Leucine-rich Repeat Variant"/>
    <property type="match status" value="1"/>
</dbReference>
<dbReference type="InterPro" id="IPR001680">
    <property type="entry name" value="WD40_rpt"/>
</dbReference>
<dbReference type="PRINTS" id="PR00320">
    <property type="entry name" value="GPROTEINBRPT"/>
</dbReference>
<dbReference type="Pfam" id="PF09070">
    <property type="entry name" value="PFU"/>
    <property type="match status" value="1"/>
</dbReference>
<dbReference type="Pfam" id="PF00400">
    <property type="entry name" value="WD40"/>
    <property type="match status" value="5"/>
</dbReference>
<dbReference type="GO" id="GO:0010992">
    <property type="term" value="P:ubiquitin recycling"/>
    <property type="evidence" value="ECO:0007669"/>
    <property type="project" value="TreeGrafter"/>
</dbReference>
<comment type="subcellular location">
    <subcellularLocation>
        <location evidence="1">Cytoplasm</location>
    </subcellularLocation>
</comment>
<evidence type="ECO:0000256" key="2">
    <source>
        <dbReference type="ARBA" id="ARBA00022490"/>
    </source>
</evidence>
<dbReference type="InterPro" id="IPR038122">
    <property type="entry name" value="PFU_sf"/>
</dbReference>
<dbReference type="PROSITE" id="PS50294">
    <property type="entry name" value="WD_REPEATS_REGION"/>
    <property type="match status" value="2"/>
</dbReference>
<evidence type="ECO:0000313" key="8">
    <source>
        <dbReference type="EMBL" id="SGZ57279.1"/>
    </source>
</evidence>
<feature type="domain" description="PFU" evidence="6">
    <location>
        <begin position="365"/>
        <end position="461"/>
    </location>
</feature>
<gene>
    <name evidence="8" type="ORF">SAMEA4029009_CIC11G00000001574</name>
</gene>
<proteinExistence type="predicted"/>
<feature type="repeat" description="WD" evidence="5">
    <location>
        <begin position="8"/>
        <end position="48"/>
    </location>
</feature>
<feature type="repeat" description="WD" evidence="5">
    <location>
        <begin position="230"/>
        <end position="260"/>
    </location>
</feature>
<keyword evidence="4" id="KW-0677">Repeat</keyword>
<feature type="repeat" description="WD" evidence="5">
    <location>
        <begin position="107"/>
        <end position="140"/>
    </location>
</feature>
<evidence type="ECO:0000256" key="4">
    <source>
        <dbReference type="ARBA" id="ARBA00022737"/>
    </source>
</evidence>
<evidence type="ECO:0000256" key="1">
    <source>
        <dbReference type="ARBA" id="ARBA00004496"/>
    </source>
</evidence>
<evidence type="ECO:0000313" key="9">
    <source>
        <dbReference type="Proteomes" id="UP000182259"/>
    </source>
</evidence>
<name>A0A1L0C116_9ASCO</name>
<keyword evidence="3 5" id="KW-0853">WD repeat</keyword>
<dbReference type="InterPro" id="IPR020472">
    <property type="entry name" value="WD40_PAC1"/>
</dbReference>
<protein>
    <submittedName>
        <fullName evidence="8">CIC11C00000001574</fullName>
    </submittedName>
</protein>
<dbReference type="InterPro" id="IPR013535">
    <property type="entry name" value="PUL_dom"/>
</dbReference>
<evidence type="ECO:0000259" key="7">
    <source>
        <dbReference type="PROSITE" id="PS51396"/>
    </source>
</evidence>
<dbReference type="AlphaFoldDB" id="A0A1L0C116"/>
<organism evidence="8 9">
    <name type="scientific">Sungouiella intermedia</name>
    <dbReference type="NCBI Taxonomy" id="45354"/>
    <lineage>
        <taxon>Eukaryota</taxon>
        <taxon>Fungi</taxon>
        <taxon>Dikarya</taxon>
        <taxon>Ascomycota</taxon>
        <taxon>Saccharomycotina</taxon>
        <taxon>Pichiomycetes</taxon>
        <taxon>Metschnikowiaceae</taxon>
        <taxon>Sungouiella</taxon>
    </lineage>
</organism>
<dbReference type="PANTHER" id="PTHR19849">
    <property type="entry name" value="PHOSPHOLIPASE A-2-ACTIVATING PROTEIN"/>
    <property type="match status" value="1"/>
</dbReference>
<dbReference type="GO" id="GO:0005737">
    <property type="term" value="C:cytoplasm"/>
    <property type="evidence" value="ECO:0007669"/>
    <property type="project" value="UniProtKB-SubCell"/>
</dbReference>
<dbReference type="PROSITE" id="PS51394">
    <property type="entry name" value="PFU"/>
    <property type="match status" value="1"/>
</dbReference>
<accession>A0A1L0C116</accession>
<dbReference type="InterPro" id="IPR011989">
    <property type="entry name" value="ARM-like"/>
</dbReference>
<dbReference type="SUPFAM" id="SSF50978">
    <property type="entry name" value="WD40 repeat-like"/>
    <property type="match status" value="1"/>
</dbReference>
<dbReference type="CDD" id="cd00200">
    <property type="entry name" value="WD40"/>
    <property type="match status" value="1"/>
</dbReference>
<dbReference type="GO" id="GO:0043130">
    <property type="term" value="F:ubiquitin binding"/>
    <property type="evidence" value="ECO:0007669"/>
    <property type="project" value="TreeGrafter"/>
</dbReference>
<dbReference type="Proteomes" id="UP000182259">
    <property type="component" value="Chromosome V"/>
</dbReference>
<sequence>MYQLRSTLTGHELDVRGVTAISENVIVSGSRDGTARLWDIQYNMDISTNSEICFLSPTGAFINAVESLPIDPANPLVAIGGKDAVIYISDIHDSFVKQGDDFGKYQLIGHQGNVCSLNYKDGSLISSSWDCTAKVWDLTNFGVKYDLVGHTASVWDAQIVDATEGIYLTCSADRTIRKWRGDVEIAKYTGHNDVIRKLLVLPCGTKFVSASNDCTLKVWDLASGNVLQTLVGHDSFIYDIGILSNGDLVSTAEDRSVRIWHNGTVAQAITLPCISVWSVAVLPNDDIAVGGSDKLIYVFTTDKERAATAEGVAQFKALVEKSTISEQSLDNLKKTDIPGYDRLQKPGKEEGSTIMVKNPAGVIEAHQWTGGEWVKIGDVVDSAGGSSGKKDYNGVEYDYVFDVDVEDGKPPLKLPYNAGENPYTAAERFLANNDLPGSYADEVVRFINQNTAGFQLEEQLGATPGAASEAPKVNTPASSAPVASASSLFPQSILITFKDYKSEQLIKGFIKFNSQMNDEKKFSTLEEKLVETALNDLKSKQALFLINSIIPKILKEWGKSQKLIAFDMLRISIPRVSTIDLLQSTEAAENIVEMLLLSLEEIEENDVPLFMMISKVLCGLTASTLFAQLFLTIGDDNSVGLSTYFDTLVERSSIVIKIFTTSPASQSHKLYKSALSAFASFIFDLSAYPLSNKSLNFNAGSLQPVSSFLDDVAEDIINEDEESTYRLCVAFGNLKVLGATNSNPQWLSTSEKVYTETRFQEVYKAL</sequence>
<dbReference type="PROSITE" id="PS51396">
    <property type="entry name" value="PUL"/>
    <property type="match status" value="1"/>
</dbReference>
<keyword evidence="2" id="KW-0963">Cytoplasm</keyword>
<dbReference type="PROSITE" id="PS50082">
    <property type="entry name" value="WD_REPEATS_2"/>
    <property type="match status" value="4"/>
</dbReference>
<dbReference type="InterPro" id="IPR015943">
    <property type="entry name" value="WD40/YVTN_repeat-like_dom_sf"/>
</dbReference>
<dbReference type="InterPro" id="IPR019775">
    <property type="entry name" value="WD40_repeat_CS"/>
</dbReference>
<dbReference type="InterPro" id="IPR015155">
    <property type="entry name" value="PFU"/>
</dbReference>
<dbReference type="Gene3D" id="3.10.20.870">
    <property type="entry name" value="PFU (PLAA family ubiquitin binding), C-terminal domain"/>
    <property type="match status" value="1"/>
</dbReference>
<evidence type="ECO:0000256" key="5">
    <source>
        <dbReference type="PROSITE-ProRule" id="PRU00221"/>
    </source>
</evidence>
<dbReference type="SMART" id="SM00320">
    <property type="entry name" value="WD40"/>
    <property type="match status" value="7"/>
</dbReference>
<dbReference type="GO" id="GO:0043161">
    <property type="term" value="P:proteasome-mediated ubiquitin-dependent protein catabolic process"/>
    <property type="evidence" value="ECO:0007669"/>
    <property type="project" value="TreeGrafter"/>
</dbReference>
<dbReference type="Gene3D" id="2.130.10.10">
    <property type="entry name" value="YVTN repeat-like/Quinoprotein amine dehydrogenase"/>
    <property type="match status" value="1"/>
</dbReference>
<dbReference type="PANTHER" id="PTHR19849:SF0">
    <property type="entry name" value="PHOSPHOLIPASE A-2-ACTIVATING PROTEIN"/>
    <property type="match status" value="1"/>
</dbReference>
<dbReference type="Pfam" id="PF08324">
    <property type="entry name" value="PUL"/>
    <property type="match status" value="1"/>
</dbReference>